<dbReference type="RefSeq" id="WP_046444231.1">
    <property type="nucleotide sequence ID" value="NZ_LAYJ01000112.1"/>
</dbReference>
<name>A0A0M2NCZ4_9FIRM</name>
<feature type="domain" description="EamA" evidence="3">
    <location>
        <begin position="13"/>
        <end position="116"/>
    </location>
</feature>
<keyword evidence="2" id="KW-0472">Membrane</keyword>
<evidence type="ECO:0000256" key="1">
    <source>
        <dbReference type="ARBA" id="ARBA00007362"/>
    </source>
</evidence>
<evidence type="ECO:0000259" key="3">
    <source>
        <dbReference type="Pfam" id="PF00892"/>
    </source>
</evidence>
<comment type="similarity">
    <text evidence="1">Belongs to the EamA transporter family.</text>
</comment>
<organism evidence="4 5">
    <name type="scientific">Christensenella hongkongensis</name>
    <dbReference type="NCBI Taxonomy" id="270498"/>
    <lineage>
        <taxon>Bacteria</taxon>
        <taxon>Bacillati</taxon>
        <taxon>Bacillota</taxon>
        <taxon>Clostridia</taxon>
        <taxon>Christensenellales</taxon>
        <taxon>Christensenellaceae</taxon>
        <taxon>Christensenella</taxon>
    </lineage>
</organism>
<protein>
    <recommendedName>
        <fullName evidence="3">EamA domain-containing protein</fullName>
    </recommendedName>
</protein>
<dbReference type="AlphaFoldDB" id="A0A0M2NCZ4"/>
<feature type="transmembrane region" description="Helical" evidence="2">
    <location>
        <begin position="73"/>
        <end position="93"/>
    </location>
</feature>
<dbReference type="GO" id="GO:0016020">
    <property type="term" value="C:membrane"/>
    <property type="evidence" value="ECO:0007669"/>
    <property type="project" value="InterPro"/>
</dbReference>
<feature type="transmembrane region" description="Helical" evidence="2">
    <location>
        <begin position="12"/>
        <end position="33"/>
    </location>
</feature>
<dbReference type="EMBL" id="LAYJ01000112">
    <property type="protein sequence ID" value="KKI50384.1"/>
    <property type="molecule type" value="Genomic_DNA"/>
</dbReference>
<evidence type="ECO:0000256" key="2">
    <source>
        <dbReference type="SAM" id="Phobius"/>
    </source>
</evidence>
<dbReference type="InterPro" id="IPR000620">
    <property type="entry name" value="EamA_dom"/>
</dbReference>
<comment type="caution">
    <text evidence="4">The sequence shown here is derived from an EMBL/GenBank/DDBJ whole genome shotgun (WGS) entry which is preliminary data.</text>
</comment>
<feature type="transmembrane region" description="Helical" evidence="2">
    <location>
        <begin position="99"/>
        <end position="117"/>
    </location>
</feature>
<proteinExistence type="inferred from homology"/>
<dbReference type="STRING" id="270498.CHK_2447"/>
<keyword evidence="5" id="KW-1185">Reference proteome</keyword>
<keyword evidence="2" id="KW-0812">Transmembrane</keyword>
<dbReference type="Gene3D" id="1.10.3730.20">
    <property type="match status" value="1"/>
</dbReference>
<feature type="transmembrane region" description="Helical" evidence="2">
    <location>
        <begin position="39"/>
        <end position="61"/>
    </location>
</feature>
<reference evidence="4 5" key="1">
    <citation type="submission" date="2015-04" db="EMBL/GenBank/DDBJ databases">
        <title>Draft genome sequence of bacteremic isolate Catabacter hongkongensis type strain HKU16T.</title>
        <authorList>
            <person name="Lau S.K."/>
            <person name="Teng J.L."/>
            <person name="Huang Y."/>
            <person name="Curreem S.O."/>
            <person name="Tsui S.K."/>
            <person name="Woo P.C."/>
        </authorList>
    </citation>
    <scope>NUCLEOTIDE SEQUENCE [LARGE SCALE GENOMIC DNA]</scope>
    <source>
        <strain evidence="4 5">HKU16</strain>
    </source>
</reference>
<sequence>MKDITKKSGWRSILFLQAIIVIYTFSSVCGKMATHGNEFMSKMFIIFILLDFVLLAIYALLWQQALKRFDLNVAYANRSVVIIWSMVWSALIFQERITVANIIGTAIIITGTMLVNTDAESK</sequence>
<dbReference type="InterPro" id="IPR037185">
    <property type="entry name" value="EmrE-like"/>
</dbReference>
<dbReference type="Pfam" id="PF00892">
    <property type="entry name" value="EamA"/>
    <property type="match status" value="1"/>
</dbReference>
<gene>
    <name evidence="4" type="ORF">CHK_2447</name>
</gene>
<dbReference type="Proteomes" id="UP000034076">
    <property type="component" value="Unassembled WGS sequence"/>
</dbReference>
<accession>A0A0M2NCZ4</accession>
<dbReference type="SUPFAM" id="SSF103481">
    <property type="entry name" value="Multidrug resistance efflux transporter EmrE"/>
    <property type="match status" value="1"/>
</dbReference>
<keyword evidence="2" id="KW-1133">Transmembrane helix</keyword>
<evidence type="ECO:0000313" key="4">
    <source>
        <dbReference type="EMBL" id="KKI50384.1"/>
    </source>
</evidence>
<evidence type="ECO:0000313" key="5">
    <source>
        <dbReference type="Proteomes" id="UP000034076"/>
    </source>
</evidence>